<comment type="caution">
    <text evidence="1">The sequence shown here is derived from an EMBL/GenBank/DDBJ whole genome shotgun (WGS) entry which is preliminary data.</text>
</comment>
<sequence>MSHVIFLRRRYIQQFFVGKSVSLLFCNYQNKTLELERAKGLFVESHVHEILALFSILMLTTNSDVMINLFGSPLLYQLIEIHARKSIESNLDRESIFGKTIKVAIKNSCKDVTKWFLEQLANEEILIVNAGYTVLGCLKTLPTSSIRKDQRNNSSQIISTES</sequence>
<reference evidence="1" key="1">
    <citation type="submission" date="2021-06" db="EMBL/GenBank/DDBJ databases">
        <authorList>
            <person name="Kallberg Y."/>
            <person name="Tangrot J."/>
            <person name="Rosling A."/>
        </authorList>
    </citation>
    <scope>NUCLEOTIDE SEQUENCE</scope>
    <source>
        <strain evidence="1">CL551</strain>
    </source>
</reference>
<organism evidence="1 2">
    <name type="scientific">Acaulospora morrowiae</name>
    <dbReference type="NCBI Taxonomy" id="94023"/>
    <lineage>
        <taxon>Eukaryota</taxon>
        <taxon>Fungi</taxon>
        <taxon>Fungi incertae sedis</taxon>
        <taxon>Mucoromycota</taxon>
        <taxon>Glomeromycotina</taxon>
        <taxon>Glomeromycetes</taxon>
        <taxon>Diversisporales</taxon>
        <taxon>Acaulosporaceae</taxon>
        <taxon>Acaulospora</taxon>
    </lineage>
</organism>
<accession>A0A9N9EUJ6</accession>
<protein>
    <submittedName>
        <fullName evidence="1">2818_t:CDS:1</fullName>
    </submittedName>
</protein>
<dbReference type="AlphaFoldDB" id="A0A9N9EUJ6"/>
<dbReference type="OrthoDB" id="2370938at2759"/>
<dbReference type="EMBL" id="CAJVPV010015553">
    <property type="protein sequence ID" value="CAG8692681.1"/>
    <property type="molecule type" value="Genomic_DNA"/>
</dbReference>
<name>A0A9N9EUJ6_9GLOM</name>
<proteinExistence type="predicted"/>
<keyword evidence="2" id="KW-1185">Reference proteome</keyword>
<evidence type="ECO:0000313" key="1">
    <source>
        <dbReference type="EMBL" id="CAG8692681.1"/>
    </source>
</evidence>
<gene>
    <name evidence="1" type="ORF">AMORRO_LOCUS11709</name>
</gene>
<evidence type="ECO:0000313" key="2">
    <source>
        <dbReference type="Proteomes" id="UP000789342"/>
    </source>
</evidence>
<dbReference type="Proteomes" id="UP000789342">
    <property type="component" value="Unassembled WGS sequence"/>
</dbReference>